<dbReference type="PANTHER" id="PTHR22916">
    <property type="entry name" value="GLYCOSYLTRANSFERASE"/>
    <property type="match status" value="1"/>
</dbReference>
<dbReference type="InterPro" id="IPR001173">
    <property type="entry name" value="Glyco_trans_2-like"/>
</dbReference>
<protein>
    <submittedName>
        <fullName evidence="2">Glycosyltransferase</fullName>
    </submittedName>
</protein>
<comment type="caution">
    <text evidence="2">The sequence shown here is derived from an EMBL/GenBank/DDBJ whole genome shotgun (WGS) entry which is preliminary data.</text>
</comment>
<name>A0ABX2E5F1_9FLAO</name>
<dbReference type="RefSeq" id="WP_173300858.1">
    <property type="nucleotide sequence ID" value="NZ_JABRWQ010000003.1"/>
</dbReference>
<dbReference type="CDD" id="cd06433">
    <property type="entry name" value="GT_2_WfgS_like"/>
    <property type="match status" value="1"/>
</dbReference>
<dbReference type="Pfam" id="PF00535">
    <property type="entry name" value="Glycos_transf_2"/>
    <property type="match status" value="1"/>
</dbReference>
<accession>A0ABX2E5F1</accession>
<evidence type="ECO:0000313" key="3">
    <source>
        <dbReference type="Proteomes" id="UP000805085"/>
    </source>
</evidence>
<proteinExistence type="predicted"/>
<dbReference type="SUPFAM" id="SSF53448">
    <property type="entry name" value="Nucleotide-diphospho-sugar transferases"/>
    <property type="match status" value="1"/>
</dbReference>
<organism evidence="2 3">
    <name type="scientific">Winogradskyella litoriviva</name>
    <dbReference type="NCBI Taxonomy" id="1220182"/>
    <lineage>
        <taxon>Bacteria</taxon>
        <taxon>Pseudomonadati</taxon>
        <taxon>Bacteroidota</taxon>
        <taxon>Flavobacteriia</taxon>
        <taxon>Flavobacteriales</taxon>
        <taxon>Flavobacteriaceae</taxon>
        <taxon>Winogradskyella</taxon>
    </lineage>
</organism>
<dbReference type="EMBL" id="JABRWQ010000003">
    <property type="protein sequence ID" value="NRD23226.1"/>
    <property type="molecule type" value="Genomic_DNA"/>
</dbReference>
<dbReference type="Proteomes" id="UP000805085">
    <property type="component" value="Unassembled WGS sequence"/>
</dbReference>
<evidence type="ECO:0000313" key="2">
    <source>
        <dbReference type="EMBL" id="NRD23226.1"/>
    </source>
</evidence>
<dbReference type="Gene3D" id="3.90.550.10">
    <property type="entry name" value="Spore Coat Polysaccharide Biosynthesis Protein SpsA, Chain A"/>
    <property type="match status" value="1"/>
</dbReference>
<feature type="domain" description="Glycosyltransferase 2-like" evidence="1">
    <location>
        <begin position="4"/>
        <end position="139"/>
    </location>
</feature>
<gene>
    <name evidence="2" type="ORF">HNV10_08235</name>
</gene>
<evidence type="ECO:0000259" key="1">
    <source>
        <dbReference type="Pfam" id="PF00535"/>
    </source>
</evidence>
<dbReference type="PANTHER" id="PTHR22916:SF3">
    <property type="entry name" value="UDP-GLCNAC:BETAGAL BETA-1,3-N-ACETYLGLUCOSAMINYLTRANSFERASE-LIKE PROTEIN 1"/>
    <property type="match status" value="1"/>
</dbReference>
<dbReference type="InterPro" id="IPR029044">
    <property type="entry name" value="Nucleotide-diphossugar_trans"/>
</dbReference>
<reference evidence="2 3" key="1">
    <citation type="journal article" date="2015" name="Int. J. Syst. Evol. Microbiol.">
        <title>Winogradskyella litoriviva sp. nov., isolated from coastal seawater.</title>
        <authorList>
            <person name="Nedashkovskaya O.I."/>
            <person name="Kukhlevskiy A.D."/>
            <person name="Zhukova N.V."/>
            <person name="Kim S.J."/>
            <person name="Rhee S.K."/>
            <person name="Mikhailov V.V."/>
        </authorList>
    </citation>
    <scope>NUCLEOTIDE SEQUENCE [LARGE SCALE GENOMIC DNA]</scope>
    <source>
        <strain evidence="2 3">KMM6491</strain>
    </source>
</reference>
<keyword evidence="3" id="KW-1185">Reference proteome</keyword>
<sequence>MKISIITATYNSASTIKTCIESVLGQTYNNIEYIIVDGGSKDNTLDYIKEKAKKHSEIVYSSEPDKGIYDALNKGIKKASGDIIGFVHSDDFLADNTIIEEIVEVFKSKNVDGVYGNLHYVALENTDRVIRNWESKPFQIKLLSQGWMPAHPTLYLKKELYDKHGDFNLSYKIAADYDFILRIFKQEHLKFYFLPKTVVKMRVGGASNRSLKNIVQKTKEDYRAIKTNNVGSWVTIFIKNVSKFRQFVS</sequence>